<keyword evidence="1" id="KW-0732">Signal</keyword>
<gene>
    <name evidence="2" type="ORF">SBRY_40182</name>
</gene>
<name>A0A9W4H2K4_9ACTN</name>
<dbReference type="RefSeq" id="WP_205048255.1">
    <property type="nucleotide sequence ID" value="NZ_CAJVAX010000018.1"/>
</dbReference>
<dbReference type="EMBL" id="CAJVAX010000018">
    <property type="protein sequence ID" value="CAG7645539.1"/>
    <property type="molecule type" value="Genomic_DNA"/>
</dbReference>
<reference evidence="2" key="1">
    <citation type="submission" date="2021-06" db="EMBL/GenBank/DDBJ databases">
        <authorList>
            <person name="Arsene-Ploetze F."/>
        </authorList>
    </citation>
    <scope>NUCLEOTIDE SEQUENCE</scope>
    <source>
        <strain evidence="2">SBRY1</strain>
    </source>
</reference>
<organism evidence="2 3">
    <name type="scientific">Actinacidiphila bryophytorum</name>
    <dbReference type="NCBI Taxonomy" id="1436133"/>
    <lineage>
        <taxon>Bacteria</taxon>
        <taxon>Bacillati</taxon>
        <taxon>Actinomycetota</taxon>
        <taxon>Actinomycetes</taxon>
        <taxon>Kitasatosporales</taxon>
        <taxon>Streptomycetaceae</taxon>
        <taxon>Actinacidiphila</taxon>
    </lineage>
</organism>
<evidence type="ECO:0008006" key="4">
    <source>
        <dbReference type="Google" id="ProtNLM"/>
    </source>
</evidence>
<dbReference type="AlphaFoldDB" id="A0A9W4H2K4"/>
<proteinExistence type="predicted"/>
<evidence type="ECO:0000313" key="2">
    <source>
        <dbReference type="EMBL" id="CAG7645539.1"/>
    </source>
</evidence>
<evidence type="ECO:0000313" key="3">
    <source>
        <dbReference type="Proteomes" id="UP001153328"/>
    </source>
</evidence>
<sequence length="149" mass="15433">MRHTFGQLGWNVRAVVMTAAVATAAAAFTAPAGHAASASASSSSSVVQATRWVDGCEAILYSNASLQASAGVYMSRTADATYRCTGWLERSADGGKSFTTVSGYHTISTPGASSYTGWYYDSAPDVSKACVEEEPLIAGNVLTVCTAAW</sequence>
<keyword evidence="3" id="KW-1185">Reference proteome</keyword>
<comment type="caution">
    <text evidence="2">The sequence shown here is derived from an EMBL/GenBank/DDBJ whole genome shotgun (WGS) entry which is preliminary data.</text>
</comment>
<protein>
    <recommendedName>
        <fullName evidence="4">Spore-associated protein A</fullName>
    </recommendedName>
</protein>
<accession>A0A9W4H2K4</accession>
<feature type="chain" id="PRO_5040965614" description="Spore-associated protein A" evidence="1">
    <location>
        <begin position="36"/>
        <end position="149"/>
    </location>
</feature>
<evidence type="ECO:0000256" key="1">
    <source>
        <dbReference type="SAM" id="SignalP"/>
    </source>
</evidence>
<feature type="signal peptide" evidence="1">
    <location>
        <begin position="1"/>
        <end position="35"/>
    </location>
</feature>
<dbReference type="Proteomes" id="UP001153328">
    <property type="component" value="Unassembled WGS sequence"/>
</dbReference>